<organism evidence="2 3">
    <name type="scientific">Hymenobacter algoricola</name>
    <dbReference type="NCBI Taxonomy" id="486267"/>
    <lineage>
        <taxon>Bacteria</taxon>
        <taxon>Pseudomonadati</taxon>
        <taxon>Bacteroidota</taxon>
        <taxon>Cytophagia</taxon>
        <taxon>Cytophagales</taxon>
        <taxon>Hymenobacteraceae</taxon>
        <taxon>Hymenobacter</taxon>
    </lineage>
</organism>
<evidence type="ECO:0000313" key="2">
    <source>
        <dbReference type="EMBL" id="GAA3919713.1"/>
    </source>
</evidence>
<evidence type="ECO:0000313" key="3">
    <source>
        <dbReference type="Proteomes" id="UP001499909"/>
    </source>
</evidence>
<sequence>MIVFVFRGLRRVLGLLLLSCLLSVTCHPYRIPNPTGPPQPKVRKASRAAKPADESADGRSAAGATEAKPMKNSYDRHDMLKKPKYKRRRLKHKVGQRSLLGIPLPF</sequence>
<proteinExistence type="predicted"/>
<evidence type="ECO:0000256" key="1">
    <source>
        <dbReference type="SAM" id="MobiDB-lite"/>
    </source>
</evidence>
<dbReference type="RefSeq" id="WP_345108966.1">
    <property type="nucleotide sequence ID" value="NZ_BAABDH010000003.1"/>
</dbReference>
<keyword evidence="3" id="KW-1185">Reference proteome</keyword>
<protein>
    <recommendedName>
        <fullName evidence="4">Quinol oxidase subunit 4</fullName>
    </recommendedName>
</protein>
<evidence type="ECO:0008006" key="4">
    <source>
        <dbReference type="Google" id="ProtNLM"/>
    </source>
</evidence>
<feature type="region of interest" description="Disordered" evidence="1">
    <location>
        <begin position="30"/>
        <end position="92"/>
    </location>
</feature>
<gene>
    <name evidence="2" type="ORF">GCM10022406_02710</name>
</gene>
<dbReference type="Proteomes" id="UP001499909">
    <property type="component" value="Unassembled WGS sequence"/>
</dbReference>
<reference evidence="3" key="1">
    <citation type="journal article" date="2019" name="Int. J. Syst. Evol. Microbiol.">
        <title>The Global Catalogue of Microorganisms (GCM) 10K type strain sequencing project: providing services to taxonomists for standard genome sequencing and annotation.</title>
        <authorList>
            <consortium name="The Broad Institute Genomics Platform"/>
            <consortium name="The Broad Institute Genome Sequencing Center for Infectious Disease"/>
            <person name="Wu L."/>
            <person name="Ma J."/>
        </authorList>
    </citation>
    <scope>NUCLEOTIDE SEQUENCE [LARGE SCALE GENOMIC DNA]</scope>
    <source>
        <strain evidence="3">JCM 17214</strain>
    </source>
</reference>
<comment type="caution">
    <text evidence="2">The sequence shown here is derived from an EMBL/GenBank/DDBJ whole genome shotgun (WGS) entry which is preliminary data.</text>
</comment>
<dbReference type="EMBL" id="BAABDH010000003">
    <property type="protein sequence ID" value="GAA3919713.1"/>
    <property type="molecule type" value="Genomic_DNA"/>
</dbReference>
<name>A0ABP7MBM1_9BACT</name>
<accession>A0ABP7MBM1</accession>
<feature type="compositionally biased region" description="Basic residues" evidence="1">
    <location>
        <begin position="82"/>
        <end position="92"/>
    </location>
</feature>